<organism evidence="1 2">
    <name type="scientific">Calycina marina</name>
    <dbReference type="NCBI Taxonomy" id="1763456"/>
    <lineage>
        <taxon>Eukaryota</taxon>
        <taxon>Fungi</taxon>
        <taxon>Dikarya</taxon>
        <taxon>Ascomycota</taxon>
        <taxon>Pezizomycotina</taxon>
        <taxon>Leotiomycetes</taxon>
        <taxon>Helotiales</taxon>
        <taxon>Pezizellaceae</taxon>
        <taxon>Calycina</taxon>
    </lineage>
</organism>
<dbReference type="Proteomes" id="UP000887226">
    <property type="component" value="Unassembled WGS sequence"/>
</dbReference>
<dbReference type="EMBL" id="MU254341">
    <property type="protein sequence ID" value="KAG9240802.1"/>
    <property type="molecule type" value="Genomic_DNA"/>
</dbReference>
<dbReference type="OrthoDB" id="3497560at2759"/>
<proteinExistence type="predicted"/>
<reference evidence="1" key="1">
    <citation type="journal article" date="2021" name="IMA Fungus">
        <title>Genomic characterization of three marine fungi, including Emericellopsis atlantica sp. nov. with signatures of a generalist lifestyle and marine biomass degradation.</title>
        <authorList>
            <person name="Hagestad O.C."/>
            <person name="Hou L."/>
            <person name="Andersen J.H."/>
            <person name="Hansen E.H."/>
            <person name="Altermark B."/>
            <person name="Li C."/>
            <person name="Kuhnert E."/>
            <person name="Cox R.J."/>
            <person name="Crous P.W."/>
            <person name="Spatafora J.W."/>
            <person name="Lail K."/>
            <person name="Amirebrahimi M."/>
            <person name="Lipzen A."/>
            <person name="Pangilinan J."/>
            <person name="Andreopoulos W."/>
            <person name="Hayes R.D."/>
            <person name="Ng V."/>
            <person name="Grigoriev I.V."/>
            <person name="Jackson S.A."/>
            <person name="Sutton T.D.S."/>
            <person name="Dobson A.D.W."/>
            <person name="Rama T."/>
        </authorList>
    </citation>
    <scope>NUCLEOTIDE SEQUENCE</scope>
    <source>
        <strain evidence="1">TRa3180A</strain>
    </source>
</reference>
<accession>A0A9P7YW76</accession>
<evidence type="ECO:0000313" key="2">
    <source>
        <dbReference type="Proteomes" id="UP000887226"/>
    </source>
</evidence>
<comment type="caution">
    <text evidence="1">The sequence shown here is derived from an EMBL/GenBank/DDBJ whole genome shotgun (WGS) entry which is preliminary data.</text>
</comment>
<name>A0A9P7YW76_9HELO</name>
<dbReference type="AlphaFoldDB" id="A0A9P7YW76"/>
<sequence>MTELVGLAELNSKVLKTSRLLHNHFPPDSAFPRVNLQSKEFSDLCALLTKYNAHETFLLRLLHHHTQLPEGSIMLGTKTEDPKGYWTRPVAMANIQVEIHGHIFSVDPRGNNGRGILKALLFLLPSIALTDLTNF</sequence>
<evidence type="ECO:0000313" key="1">
    <source>
        <dbReference type="EMBL" id="KAG9240802.1"/>
    </source>
</evidence>
<keyword evidence="2" id="KW-1185">Reference proteome</keyword>
<gene>
    <name evidence="1" type="ORF">BJ878DRAFT_268535</name>
</gene>
<protein>
    <submittedName>
        <fullName evidence="1">Uncharacterized protein</fullName>
    </submittedName>
</protein>